<feature type="transmembrane region" description="Helical" evidence="7">
    <location>
        <begin position="267"/>
        <end position="287"/>
    </location>
</feature>
<keyword evidence="6 7" id="KW-0472">Membrane</keyword>
<dbReference type="InterPro" id="IPR020846">
    <property type="entry name" value="MFS_dom"/>
</dbReference>
<sequence length="420" mass="47611">MNKLWTKDFKIITIGSIISMLGNSVAGFAIGLLVLDLTDSTLLFSLFMVVYNLPKIVAPLFAGPYLDRFSRKKMIYTLDFMSAFIYVIMFFLLYVKWFNYPVFLFIVLLIGTIDGIYSVAYESFYPNLVSEGNFSKAYSISSMIYPLASLMLPIASIVYESSGSAAPLFAFNAVTFFLAAIFETQIGYKENHIKENTEDAKKGFSLISYKTDFKEGLDYMRAEKGLLVITIYFCITMFAGGGLHVLHLPFFKNNPELFSNIPLVNSVTLYTIISSFGVLGRLIGGMIHYKYHYPVPKKFLIALCVYTSIAFLEAFQLYFPVVLMAVSFFLIGIMGVTSFNIRISATQSYVPDDKRGRFNGTFQMIVSAGNILGQLLAGFLGEIYPERHVIIGLMSINMLAIYFIMYRKREYVKKIYNRRV</sequence>
<feature type="transmembrane region" description="Helical" evidence="7">
    <location>
        <begin position="100"/>
        <end position="121"/>
    </location>
</feature>
<keyword evidence="3" id="KW-1003">Cell membrane</keyword>
<dbReference type="InterPro" id="IPR036259">
    <property type="entry name" value="MFS_trans_sf"/>
</dbReference>
<evidence type="ECO:0000259" key="8">
    <source>
        <dbReference type="PROSITE" id="PS50850"/>
    </source>
</evidence>
<dbReference type="PANTHER" id="PTHR23513:SF11">
    <property type="entry name" value="STAPHYLOFERRIN A TRANSPORTER"/>
    <property type="match status" value="1"/>
</dbReference>
<dbReference type="InterPro" id="IPR011701">
    <property type="entry name" value="MFS"/>
</dbReference>
<evidence type="ECO:0000256" key="7">
    <source>
        <dbReference type="SAM" id="Phobius"/>
    </source>
</evidence>
<dbReference type="GO" id="GO:0005886">
    <property type="term" value="C:plasma membrane"/>
    <property type="evidence" value="ECO:0007669"/>
    <property type="project" value="UniProtKB-SubCell"/>
</dbReference>
<feature type="transmembrane region" description="Helical" evidence="7">
    <location>
        <begin position="226"/>
        <end position="247"/>
    </location>
</feature>
<keyword evidence="2" id="KW-0813">Transport</keyword>
<organism evidence="9 10">
    <name type="scientific">Proteiniclasticum ruminis</name>
    <dbReference type="NCBI Taxonomy" id="398199"/>
    <lineage>
        <taxon>Bacteria</taxon>
        <taxon>Bacillati</taxon>
        <taxon>Bacillota</taxon>
        <taxon>Clostridia</taxon>
        <taxon>Eubacteriales</taxon>
        <taxon>Clostridiaceae</taxon>
        <taxon>Proteiniclasticum</taxon>
    </lineage>
</organism>
<evidence type="ECO:0000256" key="2">
    <source>
        <dbReference type="ARBA" id="ARBA00022448"/>
    </source>
</evidence>
<dbReference type="Pfam" id="PF07690">
    <property type="entry name" value="MFS_1"/>
    <property type="match status" value="1"/>
</dbReference>
<feature type="transmembrane region" description="Helical" evidence="7">
    <location>
        <begin position="142"/>
        <end position="159"/>
    </location>
</feature>
<feature type="transmembrane region" description="Helical" evidence="7">
    <location>
        <begin position="362"/>
        <end position="381"/>
    </location>
</feature>
<feature type="transmembrane region" description="Helical" evidence="7">
    <location>
        <begin position="387"/>
        <end position="406"/>
    </location>
</feature>
<feature type="domain" description="Major facilitator superfamily (MFS) profile" evidence="8">
    <location>
        <begin position="225"/>
        <end position="420"/>
    </location>
</feature>
<evidence type="ECO:0000256" key="5">
    <source>
        <dbReference type="ARBA" id="ARBA00022989"/>
    </source>
</evidence>
<evidence type="ECO:0000256" key="4">
    <source>
        <dbReference type="ARBA" id="ARBA00022692"/>
    </source>
</evidence>
<evidence type="ECO:0000256" key="1">
    <source>
        <dbReference type="ARBA" id="ARBA00004651"/>
    </source>
</evidence>
<accession>A0A1G8Q7Z8</accession>
<proteinExistence type="predicted"/>
<dbReference type="CDD" id="cd06173">
    <property type="entry name" value="MFS_MefA_like"/>
    <property type="match status" value="1"/>
</dbReference>
<dbReference type="GO" id="GO:0022857">
    <property type="term" value="F:transmembrane transporter activity"/>
    <property type="evidence" value="ECO:0007669"/>
    <property type="project" value="InterPro"/>
</dbReference>
<gene>
    <name evidence="9" type="ORF">SAMN05421804_10667</name>
</gene>
<evidence type="ECO:0000313" key="10">
    <source>
        <dbReference type="Proteomes" id="UP000183255"/>
    </source>
</evidence>
<feature type="transmembrane region" description="Helical" evidence="7">
    <location>
        <begin position="74"/>
        <end position="94"/>
    </location>
</feature>
<name>A0A1G8Q7Z8_9CLOT</name>
<comment type="subcellular location">
    <subcellularLocation>
        <location evidence="1">Cell membrane</location>
        <topology evidence="1">Multi-pass membrane protein</topology>
    </subcellularLocation>
</comment>
<feature type="transmembrane region" description="Helical" evidence="7">
    <location>
        <begin position="165"/>
        <end position="182"/>
    </location>
</feature>
<dbReference type="SUPFAM" id="SSF103473">
    <property type="entry name" value="MFS general substrate transporter"/>
    <property type="match status" value="1"/>
</dbReference>
<dbReference type="EMBL" id="FNDZ01000006">
    <property type="protein sequence ID" value="SDJ00959.1"/>
    <property type="molecule type" value="Genomic_DNA"/>
</dbReference>
<evidence type="ECO:0000256" key="6">
    <source>
        <dbReference type="ARBA" id="ARBA00023136"/>
    </source>
</evidence>
<keyword evidence="5 7" id="KW-1133">Transmembrane helix</keyword>
<feature type="transmembrane region" description="Helical" evidence="7">
    <location>
        <begin position="321"/>
        <end position="341"/>
    </location>
</feature>
<feature type="transmembrane region" description="Helical" evidence="7">
    <location>
        <begin position="41"/>
        <end position="62"/>
    </location>
</feature>
<evidence type="ECO:0000256" key="3">
    <source>
        <dbReference type="ARBA" id="ARBA00022475"/>
    </source>
</evidence>
<keyword evidence="4 7" id="KW-0812">Transmembrane</keyword>
<feature type="transmembrane region" description="Helical" evidence="7">
    <location>
        <begin position="299"/>
        <end position="315"/>
    </location>
</feature>
<evidence type="ECO:0000313" key="9">
    <source>
        <dbReference type="EMBL" id="SDJ00959.1"/>
    </source>
</evidence>
<dbReference type="PROSITE" id="PS50850">
    <property type="entry name" value="MFS"/>
    <property type="match status" value="1"/>
</dbReference>
<feature type="transmembrane region" description="Helical" evidence="7">
    <location>
        <begin position="12"/>
        <end position="35"/>
    </location>
</feature>
<dbReference type="PANTHER" id="PTHR23513">
    <property type="entry name" value="INTEGRAL MEMBRANE EFFLUX PROTEIN-RELATED"/>
    <property type="match status" value="1"/>
</dbReference>
<protein>
    <submittedName>
        <fullName evidence="9">Major Facilitator Superfamily protein</fullName>
    </submittedName>
</protein>
<dbReference type="AlphaFoldDB" id="A0A1G8Q7Z8"/>
<reference evidence="9 10" key="1">
    <citation type="submission" date="2016-10" db="EMBL/GenBank/DDBJ databases">
        <authorList>
            <person name="de Groot N.N."/>
        </authorList>
    </citation>
    <scope>NUCLEOTIDE SEQUENCE [LARGE SCALE GENOMIC DNA]</scope>
    <source>
        <strain evidence="9 10">CGMCC 1.5058</strain>
    </source>
</reference>
<dbReference type="Proteomes" id="UP000183255">
    <property type="component" value="Unassembled WGS sequence"/>
</dbReference>
<dbReference type="Gene3D" id="1.20.1250.20">
    <property type="entry name" value="MFS general substrate transporter like domains"/>
    <property type="match status" value="1"/>
</dbReference>
<dbReference type="RefSeq" id="WP_031576804.1">
    <property type="nucleotide sequence ID" value="NZ_FNDZ01000006.1"/>
</dbReference>